<reference evidence="1 2" key="1">
    <citation type="submission" date="2018-03" db="EMBL/GenBank/DDBJ databases">
        <title>Genomic Encyclopedia of Archaeal and Bacterial Type Strains, Phase II (KMG-II): from individual species to whole genera.</title>
        <authorList>
            <person name="Goeker M."/>
        </authorList>
    </citation>
    <scope>NUCLEOTIDE SEQUENCE [LARGE SCALE GENOMIC DNA]</scope>
    <source>
        <strain evidence="1 2">DSM 27929</strain>
    </source>
</reference>
<dbReference type="AlphaFoldDB" id="A0A2T0WFL2"/>
<evidence type="ECO:0008006" key="3">
    <source>
        <dbReference type="Google" id="ProtNLM"/>
    </source>
</evidence>
<evidence type="ECO:0000313" key="1">
    <source>
        <dbReference type="EMBL" id="PRY85500.1"/>
    </source>
</evidence>
<evidence type="ECO:0000313" key="2">
    <source>
        <dbReference type="Proteomes" id="UP000238157"/>
    </source>
</evidence>
<protein>
    <recommendedName>
        <fullName evidence="3">Outer membrane protein with beta-barrel domain</fullName>
    </recommendedName>
</protein>
<dbReference type="OrthoDB" id="839003at2"/>
<organism evidence="1 2">
    <name type="scientific">Mongoliibacter ruber</name>
    <dbReference type="NCBI Taxonomy" id="1750599"/>
    <lineage>
        <taxon>Bacteria</taxon>
        <taxon>Pseudomonadati</taxon>
        <taxon>Bacteroidota</taxon>
        <taxon>Cytophagia</taxon>
        <taxon>Cytophagales</taxon>
        <taxon>Cyclobacteriaceae</taxon>
        <taxon>Mongoliibacter</taxon>
    </lineage>
</organism>
<gene>
    <name evidence="1" type="ORF">CLW00_11281</name>
</gene>
<dbReference type="Proteomes" id="UP000238157">
    <property type="component" value="Unassembled WGS sequence"/>
</dbReference>
<sequence length="177" mass="20536">MKHFGVLIFFFCSFQYALQAQTDKPSFLIGVNPSVTVEPFYERGEFDINVLPVVFQKRLAERVDLRLTSILNLGIRSERNQISHYGLEVASPIFFKKNESIYSQGFYTAPIISLTQNRLEQHHNVGLWVEPGYQFYFEDKFSLSLGLQFGATYFTYATQDDSWGSHFGVKVIFGRWF</sequence>
<keyword evidence="2" id="KW-1185">Reference proteome</keyword>
<dbReference type="EMBL" id="PVTR01000012">
    <property type="protein sequence ID" value="PRY85500.1"/>
    <property type="molecule type" value="Genomic_DNA"/>
</dbReference>
<name>A0A2T0WFL2_9BACT</name>
<accession>A0A2T0WFL2</accession>
<comment type="caution">
    <text evidence="1">The sequence shown here is derived from an EMBL/GenBank/DDBJ whole genome shotgun (WGS) entry which is preliminary data.</text>
</comment>
<dbReference type="RefSeq" id="WP_106135033.1">
    <property type="nucleotide sequence ID" value="NZ_PVTR01000012.1"/>
</dbReference>
<proteinExistence type="predicted"/>